<gene>
    <name evidence="2" type="ORF">MUY27_16860</name>
</gene>
<dbReference type="EMBL" id="JALJEJ010000009">
    <property type="protein sequence ID" value="MCJ8211391.1"/>
    <property type="molecule type" value="Genomic_DNA"/>
</dbReference>
<dbReference type="AlphaFoldDB" id="A0A9X1X5K7"/>
<feature type="signal peptide" evidence="1">
    <location>
        <begin position="1"/>
        <end position="25"/>
    </location>
</feature>
<name>A0A9X1X5K7_9SPHI</name>
<accession>A0A9X1X5K7</accession>
<proteinExistence type="predicted"/>
<dbReference type="Proteomes" id="UP001139450">
    <property type="component" value="Unassembled WGS sequence"/>
</dbReference>
<evidence type="ECO:0000256" key="1">
    <source>
        <dbReference type="SAM" id="SignalP"/>
    </source>
</evidence>
<keyword evidence="3" id="KW-1185">Reference proteome</keyword>
<sequence>MKIKQVSKVLFMAFAAMLMFVNCQAQPKSPLKTATGTVGKANITIVYSSPSARGRKIWGELVPYGKAWRAGANAATTFETDKEITIEGKKLPAGKYSLFITPTESEWTVIFNSQTGQSGIKEGGVANFDKANNVLTVTVKPERTDEMVESLTYSLNNKGLTISWEHLTTMLKIK</sequence>
<dbReference type="Pfam" id="PF11138">
    <property type="entry name" value="DUF2911"/>
    <property type="match status" value="1"/>
</dbReference>
<keyword evidence="1" id="KW-0732">Signal</keyword>
<comment type="caution">
    <text evidence="2">The sequence shown here is derived from an EMBL/GenBank/DDBJ whole genome shotgun (WGS) entry which is preliminary data.</text>
</comment>
<organism evidence="2 3">
    <name type="scientific">Mucilaginibacter straminoryzae</name>
    <dbReference type="NCBI Taxonomy" id="2932774"/>
    <lineage>
        <taxon>Bacteria</taxon>
        <taxon>Pseudomonadati</taxon>
        <taxon>Bacteroidota</taxon>
        <taxon>Sphingobacteriia</taxon>
        <taxon>Sphingobacteriales</taxon>
        <taxon>Sphingobacteriaceae</taxon>
        <taxon>Mucilaginibacter</taxon>
    </lineage>
</organism>
<evidence type="ECO:0000313" key="2">
    <source>
        <dbReference type="EMBL" id="MCJ8211391.1"/>
    </source>
</evidence>
<protein>
    <submittedName>
        <fullName evidence="2">DUF2911 domain-containing protein</fullName>
    </submittedName>
</protein>
<evidence type="ECO:0000313" key="3">
    <source>
        <dbReference type="Proteomes" id="UP001139450"/>
    </source>
</evidence>
<dbReference type="InterPro" id="IPR021314">
    <property type="entry name" value="DUF2911"/>
</dbReference>
<feature type="chain" id="PRO_5040889850" evidence="1">
    <location>
        <begin position="26"/>
        <end position="174"/>
    </location>
</feature>
<dbReference type="RefSeq" id="WP_245131960.1">
    <property type="nucleotide sequence ID" value="NZ_JALJEJ010000009.1"/>
</dbReference>
<reference evidence="2" key="1">
    <citation type="submission" date="2022-04" db="EMBL/GenBank/DDBJ databases">
        <title>Mucilaginibacter sp. RS28 isolated from freshwater.</title>
        <authorList>
            <person name="Ko S.-R."/>
        </authorList>
    </citation>
    <scope>NUCLEOTIDE SEQUENCE</scope>
    <source>
        <strain evidence="2">RS28</strain>
    </source>
</reference>